<proteinExistence type="predicted"/>
<keyword evidence="2" id="KW-1185">Reference proteome</keyword>
<dbReference type="AlphaFoldDB" id="A0AAN7CDP7"/>
<protein>
    <submittedName>
        <fullName evidence="1">Uncharacterized protein</fullName>
    </submittedName>
</protein>
<dbReference type="EMBL" id="MU860073">
    <property type="protein sequence ID" value="KAK4239093.1"/>
    <property type="molecule type" value="Genomic_DNA"/>
</dbReference>
<name>A0AAN7CDP7_9PEZI</name>
<comment type="caution">
    <text evidence="1">The sequence shown here is derived from an EMBL/GenBank/DDBJ whole genome shotgun (WGS) entry which is preliminary data.</text>
</comment>
<reference evidence="1" key="1">
    <citation type="journal article" date="2023" name="Mol. Phylogenet. Evol.">
        <title>Genome-scale phylogeny and comparative genomics of the fungal order Sordariales.</title>
        <authorList>
            <person name="Hensen N."/>
            <person name="Bonometti L."/>
            <person name="Westerberg I."/>
            <person name="Brannstrom I.O."/>
            <person name="Guillou S."/>
            <person name="Cros-Aarteil S."/>
            <person name="Calhoun S."/>
            <person name="Haridas S."/>
            <person name="Kuo A."/>
            <person name="Mondo S."/>
            <person name="Pangilinan J."/>
            <person name="Riley R."/>
            <person name="LaButti K."/>
            <person name="Andreopoulos B."/>
            <person name="Lipzen A."/>
            <person name="Chen C."/>
            <person name="Yan M."/>
            <person name="Daum C."/>
            <person name="Ng V."/>
            <person name="Clum A."/>
            <person name="Steindorff A."/>
            <person name="Ohm R.A."/>
            <person name="Martin F."/>
            <person name="Silar P."/>
            <person name="Natvig D.O."/>
            <person name="Lalanne C."/>
            <person name="Gautier V."/>
            <person name="Ament-Velasquez S.L."/>
            <person name="Kruys A."/>
            <person name="Hutchinson M.I."/>
            <person name="Powell A.J."/>
            <person name="Barry K."/>
            <person name="Miller A.N."/>
            <person name="Grigoriev I.V."/>
            <person name="Debuchy R."/>
            <person name="Gladieux P."/>
            <person name="Hiltunen Thoren M."/>
            <person name="Johannesson H."/>
        </authorList>
    </citation>
    <scope>NUCLEOTIDE SEQUENCE</scope>
    <source>
        <strain evidence="1">CBS 532.94</strain>
    </source>
</reference>
<evidence type="ECO:0000313" key="2">
    <source>
        <dbReference type="Proteomes" id="UP001303760"/>
    </source>
</evidence>
<gene>
    <name evidence="1" type="ORF">C8A03DRAFT_32837</name>
</gene>
<organism evidence="1 2">
    <name type="scientific">Achaetomium macrosporum</name>
    <dbReference type="NCBI Taxonomy" id="79813"/>
    <lineage>
        <taxon>Eukaryota</taxon>
        <taxon>Fungi</taxon>
        <taxon>Dikarya</taxon>
        <taxon>Ascomycota</taxon>
        <taxon>Pezizomycotina</taxon>
        <taxon>Sordariomycetes</taxon>
        <taxon>Sordariomycetidae</taxon>
        <taxon>Sordariales</taxon>
        <taxon>Chaetomiaceae</taxon>
        <taxon>Achaetomium</taxon>
    </lineage>
</organism>
<sequence length="55" mass="6681">MGKDSSKNYTYVYRWTCHKCRFTNLNYNIDVACPECEHGRCDYCEVFKLKVYLDR</sequence>
<reference evidence="1" key="2">
    <citation type="submission" date="2023-05" db="EMBL/GenBank/DDBJ databases">
        <authorList>
            <consortium name="Lawrence Berkeley National Laboratory"/>
            <person name="Steindorff A."/>
            <person name="Hensen N."/>
            <person name="Bonometti L."/>
            <person name="Westerberg I."/>
            <person name="Brannstrom I.O."/>
            <person name="Guillou S."/>
            <person name="Cros-Aarteil S."/>
            <person name="Calhoun S."/>
            <person name="Haridas S."/>
            <person name="Kuo A."/>
            <person name="Mondo S."/>
            <person name="Pangilinan J."/>
            <person name="Riley R."/>
            <person name="Labutti K."/>
            <person name="Andreopoulos B."/>
            <person name="Lipzen A."/>
            <person name="Chen C."/>
            <person name="Yanf M."/>
            <person name="Daum C."/>
            <person name="Ng V."/>
            <person name="Clum A."/>
            <person name="Ohm R."/>
            <person name="Martin F."/>
            <person name="Silar P."/>
            <person name="Natvig D."/>
            <person name="Lalanne C."/>
            <person name="Gautier V."/>
            <person name="Ament-Velasquez S.L."/>
            <person name="Kruys A."/>
            <person name="Hutchinson M.I."/>
            <person name="Powell A.J."/>
            <person name="Barry K."/>
            <person name="Miller A.N."/>
            <person name="Grigoriev I.V."/>
            <person name="Debuchy R."/>
            <person name="Gladieux P."/>
            <person name="Thoren M.H."/>
            <person name="Johannesson H."/>
        </authorList>
    </citation>
    <scope>NUCLEOTIDE SEQUENCE</scope>
    <source>
        <strain evidence="1">CBS 532.94</strain>
    </source>
</reference>
<dbReference type="Proteomes" id="UP001303760">
    <property type="component" value="Unassembled WGS sequence"/>
</dbReference>
<accession>A0AAN7CDP7</accession>
<evidence type="ECO:0000313" key="1">
    <source>
        <dbReference type="EMBL" id="KAK4239093.1"/>
    </source>
</evidence>